<reference evidence="1" key="1">
    <citation type="submission" date="2021-06" db="EMBL/GenBank/DDBJ databases">
        <title>Collection of gut derived symbiotic bacterial strains cultured from healthy donors.</title>
        <authorList>
            <person name="Lin H."/>
            <person name="Littmann E."/>
            <person name="Pamer E.G."/>
        </authorList>
    </citation>
    <scope>NUCLEOTIDE SEQUENCE</scope>
    <source>
        <strain evidence="1">MSK.21.74</strain>
    </source>
</reference>
<sequence length="51" mass="5749">MWFKYGLKAQKLQKQHALKGQKLLAQGIALGMMAISKAPCKGKSFMFCLEF</sequence>
<dbReference type="EMBL" id="JAHOEI010000072">
    <property type="protein sequence ID" value="MBV3388781.1"/>
    <property type="molecule type" value="Genomic_DNA"/>
</dbReference>
<accession>A0AAW4N6E3</accession>
<comment type="caution">
    <text evidence="1">The sequence shown here is derived from an EMBL/GenBank/DDBJ whole genome shotgun (WGS) entry which is preliminary data.</text>
</comment>
<dbReference type="Proteomes" id="UP001196765">
    <property type="component" value="Unassembled WGS sequence"/>
</dbReference>
<gene>
    <name evidence="1" type="ORF">KSW82_13660</name>
</gene>
<organism evidence="1 2">
    <name type="scientific">Segatella copri</name>
    <dbReference type="NCBI Taxonomy" id="165179"/>
    <lineage>
        <taxon>Bacteria</taxon>
        <taxon>Pseudomonadati</taxon>
        <taxon>Bacteroidota</taxon>
        <taxon>Bacteroidia</taxon>
        <taxon>Bacteroidales</taxon>
        <taxon>Prevotellaceae</taxon>
        <taxon>Segatella</taxon>
    </lineage>
</organism>
<protein>
    <submittedName>
        <fullName evidence="1">Uncharacterized protein</fullName>
    </submittedName>
</protein>
<evidence type="ECO:0000313" key="1">
    <source>
        <dbReference type="EMBL" id="MBV3388781.1"/>
    </source>
</evidence>
<proteinExistence type="predicted"/>
<name>A0AAW4N6E3_9BACT</name>
<dbReference type="RefSeq" id="WP_217744974.1">
    <property type="nucleotide sequence ID" value="NZ_JAHOEI010000072.1"/>
</dbReference>
<evidence type="ECO:0000313" key="2">
    <source>
        <dbReference type="Proteomes" id="UP001196765"/>
    </source>
</evidence>
<dbReference type="AlphaFoldDB" id="A0AAW4N6E3"/>